<comment type="caution">
    <text evidence="2">The sequence shown here is derived from an EMBL/GenBank/DDBJ whole genome shotgun (WGS) entry which is preliminary data.</text>
</comment>
<dbReference type="InterPro" id="IPR004590">
    <property type="entry name" value="ssDNA_annealing_RecT"/>
</dbReference>
<dbReference type="Proteomes" id="UP001501285">
    <property type="component" value="Unassembled WGS sequence"/>
</dbReference>
<gene>
    <name evidence="2" type="ORF">GCM10009740_31650</name>
</gene>
<dbReference type="InterPro" id="IPR018330">
    <property type="entry name" value="RecT_fam"/>
</dbReference>
<organism evidence="2 3">
    <name type="scientific">Terrabacter terrae</name>
    <dbReference type="NCBI Taxonomy" id="318434"/>
    <lineage>
        <taxon>Bacteria</taxon>
        <taxon>Bacillati</taxon>
        <taxon>Actinomycetota</taxon>
        <taxon>Actinomycetes</taxon>
        <taxon>Micrococcales</taxon>
        <taxon>Intrasporangiaceae</taxon>
        <taxon>Terrabacter</taxon>
    </lineage>
</organism>
<accession>A0ABN2UH53</accession>
<sequence length="301" mass="32780">MTAVARTEQAGTPAGLVQQYQGDFAVVLPSHIKPETWCRVAIGALRRDRNLEAAARANPASFLGALLDAARRGLEPGTEQYYLVPQKVKGQMQVRGNIGYQGVVELIYRAGAVSSVIVEVVRERDKFSYVPGRDDRPVHEIDWFGKGGRGDLIGAYAYAVMKDGATSKVVILNRDDVERAKASSQGANSAYSPWKNHEEAMWLKTAAHRLAKWVPTSAEYMREQLRAVKAVEAEQVGPGSIGAVRDQPVTETGLEKAADPHAGEEFVTDEVTGEVIDEQDPPADGYATYDPAADPTTEPDW</sequence>
<name>A0ABN2UH53_9MICO</name>
<reference evidence="2 3" key="1">
    <citation type="journal article" date="2019" name="Int. J. Syst. Evol. Microbiol.">
        <title>The Global Catalogue of Microorganisms (GCM) 10K type strain sequencing project: providing services to taxonomists for standard genome sequencing and annotation.</title>
        <authorList>
            <consortium name="The Broad Institute Genomics Platform"/>
            <consortium name="The Broad Institute Genome Sequencing Center for Infectious Disease"/>
            <person name="Wu L."/>
            <person name="Ma J."/>
        </authorList>
    </citation>
    <scope>NUCLEOTIDE SEQUENCE [LARGE SCALE GENOMIC DNA]</scope>
    <source>
        <strain evidence="2 3">JCM 14283</strain>
    </source>
</reference>
<evidence type="ECO:0000313" key="3">
    <source>
        <dbReference type="Proteomes" id="UP001501285"/>
    </source>
</evidence>
<feature type="region of interest" description="Disordered" evidence="1">
    <location>
        <begin position="271"/>
        <end position="301"/>
    </location>
</feature>
<protein>
    <recommendedName>
        <fullName evidence="4">Recombinase RecT</fullName>
    </recommendedName>
</protein>
<feature type="compositionally biased region" description="Acidic residues" evidence="1">
    <location>
        <begin position="271"/>
        <end position="281"/>
    </location>
</feature>
<evidence type="ECO:0000256" key="1">
    <source>
        <dbReference type="SAM" id="MobiDB-lite"/>
    </source>
</evidence>
<dbReference type="Pfam" id="PF03837">
    <property type="entry name" value="RecT"/>
    <property type="match status" value="1"/>
</dbReference>
<dbReference type="RefSeq" id="WP_343993070.1">
    <property type="nucleotide sequence ID" value="NZ_BAAANB010000021.1"/>
</dbReference>
<evidence type="ECO:0000313" key="2">
    <source>
        <dbReference type="EMBL" id="GAA2037497.1"/>
    </source>
</evidence>
<dbReference type="EMBL" id="BAAANB010000021">
    <property type="protein sequence ID" value="GAA2037497.1"/>
    <property type="molecule type" value="Genomic_DNA"/>
</dbReference>
<dbReference type="NCBIfam" id="TIGR00616">
    <property type="entry name" value="rect"/>
    <property type="match status" value="1"/>
</dbReference>
<proteinExistence type="predicted"/>
<evidence type="ECO:0008006" key="4">
    <source>
        <dbReference type="Google" id="ProtNLM"/>
    </source>
</evidence>
<keyword evidence="3" id="KW-1185">Reference proteome</keyword>